<sequence>MKAIVIACIVLSVVAVALADTECVKYDDNSGLPNPCVGKRRVRDRNQENTYCCADASLRPLGHRTVRAGQPGQYDYHCRCITQDEYCEEYPLFC</sequence>
<feature type="chain" id="PRO_5043528569" description="Thyroglobulin type-1 domain-containing protein" evidence="1">
    <location>
        <begin position="20"/>
        <end position="94"/>
    </location>
</feature>
<reference evidence="2 3" key="1">
    <citation type="journal article" date="2021" name="Elife">
        <title>Chloroplast acquisition without the gene transfer in kleptoplastic sea slugs, Plakobranchus ocellatus.</title>
        <authorList>
            <person name="Maeda T."/>
            <person name="Takahashi S."/>
            <person name="Yoshida T."/>
            <person name="Shimamura S."/>
            <person name="Takaki Y."/>
            <person name="Nagai Y."/>
            <person name="Toyoda A."/>
            <person name="Suzuki Y."/>
            <person name="Arimoto A."/>
            <person name="Ishii H."/>
            <person name="Satoh N."/>
            <person name="Nishiyama T."/>
            <person name="Hasebe M."/>
            <person name="Maruyama T."/>
            <person name="Minagawa J."/>
            <person name="Obokata J."/>
            <person name="Shigenobu S."/>
        </authorList>
    </citation>
    <scope>NUCLEOTIDE SEQUENCE [LARGE SCALE GENOMIC DNA]</scope>
</reference>
<proteinExistence type="predicted"/>
<keyword evidence="3" id="KW-1185">Reference proteome</keyword>
<accession>A0AAV4FSN1</accession>
<protein>
    <recommendedName>
        <fullName evidence="4">Thyroglobulin type-1 domain-containing protein</fullName>
    </recommendedName>
</protein>
<dbReference type="AlphaFoldDB" id="A0AAV4FSN1"/>
<name>A0AAV4FSN1_9GAST</name>
<feature type="signal peptide" evidence="1">
    <location>
        <begin position="1"/>
        <end position="19"/>
    </location>
</feature>
<organism evidence="2 3">
    <name type="scientific">Elysia marginata</name>
    <dbReference type="NCBI Taxonomy" id="1093978"/>
    <lineage>
        <taxon>Eukaryota</taxon>
        <taxon>Metazoa</taxon>
        <taxon>Spiralia</taxon>
        <taxon>Lophotrochozoa</taxon>
        <taxon>Mollusca</taxon>
        <taxon>Gastropoda</taxon>
        <taxon>Heterobranchia</taxon>
        <taxon>Euthyneura</taxon>
        <taxon>Panpulmonata</taxon>
        <taxon>Sacoglossa</taxon>
        <taxon>Placobranchoidea</taxon>
        <taxon>Plakobranchidae</taxon>
        <taxon>Elysia</taxon>
    </lineage>
</organism>
<comment type="caution">
    <text evidence="2">The sequence shown here is derived from an EMBL/GenBank/DDBJ whole genome shotgun (WGS) entry which is preliminary data.</text>
</comment>
<dbReference type="Proteomes" id="UP000762676">
    <property type="component" value="Unassembled WGS sequence"/>
</dbReference>
<dbReference type="EMBL" id="BMAT01000906">
    <property type="protein sequence ID" value="GFR75685.1"/>
    <property type="molecule type" value="Genomic_DNA"/>
</dbReference>
<keyword evidence="1" id="KW-0732">Signal</keyword>
<evidence type="ECO:0000313" key="2">
    <source>
        <dbReference type="EMBL" id="GFR75685.1"/>
    </source>
</evidence>
<evidence type="ECO:0000313" key="3">
    <source>
        <dbReference type="Proteomes" id="UP000762676"/>
    </source>
</evidence>
<evidence type="ECO:0008006" key="4">
    <source>
        <dbReference type="Google" id="ProtNLM"/>
    </source>
</evidence>
<evidence type="ECO:0000256" key="1">
    <source>
        <dbReference type="SAM" id="SignalP"/>
    </source>
</evidence>
<gene>
    <name evidence="2" type="ORF">ElyMa_000462000</name>
</gene>